<comment type="cofactor">
    <cofactor evidence="1">
        <name>pantetheine 4'-phosphate</name>
        <dbReference type="ChEBI" id="CHEBI:47942"/>
    </cofactor>
</comment>
<dbReference type="InterPro" id="IPR036736">
    <property type="entry name" value="ACP-like_sf"/>
</dbReference>
<dbReference type="Gene3D" id="1.10.1200.10">
    <property type="entry name" value="ACP-like"/>
    <property type="match status" value="1"/>
</dbReference>
<protein>
    <submittedName>
        <fullName evidence="6">Amino acid adenylation domain-containing protein</fullName>
    </submittedName>
</protein>
<keyword evidence="7" id="KW-1185">Reference proteome</keyword>
<dbReference type="Pfam" id="PF00550">
    <property type="entry name" value="PP-binding"/>
    <property type="match status" value="1"/>
</dbReference>
<dbReference type="Proteomes" id="UP001550628">
    <property type="component" value="Unassembled WGS sequence"/>
</dbReference>
<dbReference type="PROSITE" id="PS50075">
    <property type="entry name" value="CARRIER"/>
    <property type="match status" value="1"/>
</dbReference>
<dbReference type="Gene3D" id="3.30.300.30">
    <property type="match status" value="1"/>
</dbReference>
<evidence type="ECO:0000256" key="4">
    <source>
        <dbReference type="SAM" id="MobiDB-lite"/>
    </source>
</evidence>
<dbReference type="InterPro" id="IPR020806">
    <property type="entry name" value="PKS_PP-bd"/>
</dbReference>
<dbReference type="Gene3D" id="3.30.559.10">
    <property type="entry name" value="Chloramphenicol acetyltransferase-like domain"/>
    <property type="match status" value="2"/>
</dbReference>
<sequence>MSIIANDANHEARHVETVPSGPLAPRRPLSAGQRRAWYLQTRDPDDSTLNVPVGYRMRGALDTERLCAAVESIVERQEVLRTTYGLGADGEPYRVVRADLPFQWHEHDLTALAEEAARRRVEVLTRRALARPFDLAGEAPLRIMLIRRAVQDHLLLLVAHTIAWDDVSASVFAAELTAEYNGTPPPAGPGERPAEPNVDGGGMQYWRRTLHPLPEPLELPGKPAARSTGPDTVAHTAVPLPPDLLGRIRATAAAHDVDDHAVLLGAFAVLIHRYTATDDFLVAVPADLRGPRETGTIGYFGNTVLVRAVPRPADTFAEFLGRIAGTVAAGHEHRHIGIDRVVHALNPDRTGARDGLQQMARVGFGVRPPVALPDLDGVTTTLETFGSPVVPVPLRVTVVLDPRQPRVEADHRIAQLDGPLAEQMLAHYIQLLGSVTEDPRVRLGEVDLFGAGDRARLLARSHGELVPAGATTLVSLFEDRAARAGTATAVVAPGTDGAPDLELTYAELNIRANRLARWFAARGLGTEDLVALRIANSTEFVVAVLAVLKAGAAYLPIDPSYPDKRIDFLDADARPRLVLGRAELAAAEADAGELAGHDLGDAERVRPLRPGNLAYVIYTSGSTGNPKGVEVSHAAIADHLIGFAAEWDMTAADRLLQTSSVSFDASLLDIFVTLSLGACLVVPEPDALRDIPYLSDLITRHGVTVLHMVPSLLSTFLMLPEATEWRALRRVPVGGEALLGEVADRFAGVFDAELRNHYGPTEGVVSATHLTVRGPQGTRIVPVGVPNRNVYVYLLDHRLQLVPDGVIGEIYLGGGQLARGYLHRCGLTAERFVADPFLPGQRLYRTGDLARRNSAGELEFVGRADEQVKVRGYRIESGEVQAALSAHPGVGACAVVAYQDPATGTALAAYLVPAAGELDAAEIRAYAARSLPGYMLPTAWAVIDEIPLTEHGKLDKRALPTPRRLGTAAARPPGTPTEARLAALFEELFGCAGVGAHDSFFELGGHSLLANRLVLSVQREFGVVVDVRALFDEPTVAGLAALVDAGPVRGTGRPELDRGPRPERIPLSYNQRAAAGPGVVRAAVRLAGPLDRAALTAAFGDVYARYEILRTVIVGGGATGYQVVLPELPPELPAADLPESDLADVLAAPVVFDRATGPLVRPRLFVLGADRHVLVLTADRLVADDRSLRIVLADLATAYRSRVGAGAAPRWSGPAIDYADYTLWQLAVAESAGPQLEQWRAALAGLPAVATPGVPELVRSAEFEVTAGLRRRLRAHAETVGASEYMLYQAVVAALLYGHGAGVDIALGAPLSGRADSTVAEVVGPLSAMVVLRHDLSGDPTLRTVLDRARATALGIYGRQDMVVDGIAAAVHPDRSPYDLCRAVVEFGEQSWPDRVWLGDEVEGRILDTGAAHAHRLVFTFGSTAAGDLRVTVRTAAALSGADGVESLSRQLRQLLAAFVDAPDVPVSEAVALGDTTSGGF</sequence>
<dbReference type="InterPro" id="IPR009081">
    <property type="entry name" value="PP-bd_ACP"/>
</dbReference>
<dbReference type="InterPro" id="IPR020845">
    <property type="entry name" value="AMP-binding_CS"/>
</dbReference>
<evidence type="ECO:0000256" key="3">
    <source>
        <dbReference type="ARBA" id="ARBA00022553"/>
    </source>
</evidence>
<dbReference type="InterPro" id="IPR025110">
    <property type="entry name" value="AMP-bd_C"/>
</dbReference>
<gene>
    <name evidence="6" type="ORF">ABZ510_10010</name>
</gene>
<dbReference type="PROSITE" id="PS00455">
    <property type="entry name" value="AMP_BINDING"/>
    <property type="match status" value="1"/>
</dbReference>
<proteinExistence type="predicted"/>
<evidence type="ECO:0000256" key="2">
    <source>
        <dbReference type="ARBA" id="ARBA00022450"/>
    </source>
</evidence>
<organism evidence="6 7">
    <name type="scientific">Nocardia rhamnosiphila</name>
    <dbReference type="NCBI Taxonomy" id="426716"/>
    <lineage>
        <taxon>Bacteria</taxon>
        <taxon>Bacillati</taxon>
        <taxon>Actinomycetota</taxon>
        <taxon>Actinomycetes</taxon>
        <taxon>Mycobacteriales</taxon>
        <taxon>Nocardiaceae</taxon>
        <taxon>Nocardia</taxon>
    </lineage>
</organism>
<dbReference type="RefSeq" id="WP_356956829.1">
    <property type="nucleotide sequence ID" value="NZ_JBEYBD010000007.1"/>
</dbReference>
<keyword evidence="3" id="KW-0597">Phosphoprotein</keyword>
<feature type="region of interest" description="Disordered" evidence="4">
    <location>
        <begin position="1"/>
        <end position="29"/>
    </location>
</feature>
<dbReference type="CDD" id="cd05930">
    <property type="entry name" value="A_NRPS"/>
    <property type="match status" value="1"/>
</dbReference>
<dbReference type="PANTHER" id="PTHR45527:SF1">
    <property type="entry name" value="FATTY ACID SYNTHASE"/>
    <property type="match status" value="1"/>
</dbReference>
<dbReference type="PANTHER" id="PTHR45527">
    <property type="entry name" value="NONRIBOSOMAL PEPTIDE SYNTHETASE"/>
    <property type="match status" value="1"/>
</dbReference>
<dbReference type="SUPFAM" id="SSF56801">
    <property type="entry name" value="Acetyl-CoA synthetase-like"/>
    <property type="match status" value="1"/>
</dbReference>
<feature type="domain" description="Carrier" evidence="5">
    <location>
        <begin position="972"/>
        <end position="1047"/>
    </location>
</feature>
<feature type="region of interest" description="Disordered" evidence="4">
    <location>
        <begin position="181"/>
        <end position="202"/>
    </location>
</feature>
<dbReference type="InterPro" id="IPR001242">
    <property type="entry name" value="Condensation_dom"/>
</dbReference>
<dbReference type="InterPro" id="IPR042099">
    <property type="entry name" value="ANL_N_sf"/>
</dbReference>
<comment type="caution">
    <text evidence="6">The sequence shown here is derived from an EMBL/GenBank/DDBJ whole genome shotgun (WGS) entry which is preliminary data.</text>
</comment>
<dbReference type="Gene3D" id="3.40.50.12780">
    <property type="entry name" value="N-terminal domain of ligase-like"/>
    <property type="match status" value="1"/>
</dbReference>
<evidence type="ECO:0000313" key="7">
    <source>
        <dbReference type="Proteomes" id="UP001550628"/>
    </source>
</evidence>
<dbReference type="SUPFAM" id="SSF52777">
    <property type="entry name" value="CoA-dependent acyltransferases"/>
    <property type="match status" value="4"/>
</dbReference>
<dbReference type="InterPro" id="IPR045851">
    <property type="entry name" value="AMP-bd_C_sf"/>
</dbReference>
<accession>A0ABV2WMS3</accession>
<name>A0ABV2WMS3_9NOCA</name>
<evidence type="ECO:0000259" key="5">
    <source>
        <dbReference type="PROSITE" id="PS50075"/>
    </source>
</evidence>
<keyword evidence="2" id="KW-0596">Phosphopantetheine</keyword>
<dbReference type="SUPFAM" id="SSF47336">
    <property type="entry name" value="ACP-like"/>
    <property type="match status" value="1"/>
</dbReference>
<dbReference type="InterPro" id="IPR000873">
    <property type="entry name" value="AMP-dep_synth/lig_dom"/>
</dbReference>
<reference evidence="6 7" key="1">
    <citation type="submission" date="2024-06" db="EMBL/GenBank/DDBJ databases">
        <title>The Natural Products Discovery Center: Release of the First 8490 Sequenced Strains for Exploring Actinobacteria Biosynthetic Diversity.</title>
        <authorList>
            <person name="Kalkreuter E."/>
            <person name="Kautsar S.A."/>
            <person name="Yang D."/>
            <person name="Bader C.D."/>
            <person name="Teijaro C.N."/>
            <person name="Fluegel L."/>
            <person name="Davis C.M."/>
            <person name="Simpson J.R."/>
            <person name="Lauterbach L."/>
            <person name="Steele A.D."/>
            <person name="Gui C."/>
            <person name="Meng S."/>
            <person name="Li G."/>
            <person name="Viehrig K."/>
            <person name="Ye F."/>
            <person name="Su P."/>
            <person name="Kiefer A.F."/>
            <person name="Nichols A."/>
            <person name="Cepeda A.J."/>
            <person name="Yan W."/>
            <person name="Fan B."/>
            <person name="Jiang Y."/>
            <person name="Adhikari A."/>
            <person name="Zheng C.-J."/>
            <person name="Schuster L."/>
            <person name="Cowan T.M."/>
            <person name="Smanski M.J."/>
            <person name="Chevrette M.G."/>
            <person name="De Carvalho L.P.S."/>
            <person name="Shen B."/>
        </authorList>
    </citation>
    <scope>NUCLEOTIDE SEQUENCE [LARGE SCALE GENOMIC DNA]</scope>
    <source>
        <strain evidence="6 7">NPDC019708</strain>
    </source>
</reference>
<dbReference type="EMBL" id="JBEYBF010000005">
    <property type="protein sequence ID" value="MEU1952187.1"/>
    <property type="molecule type" value="Genomic_DNA"/>
</dbReference>
<dbReference type="Pfam" id="PF13193">
    <property type="entry name" value="AMP-binding_C"/>
    <property type="match status" value="1"/>
</dbReference>
<dbReference type="SMART" id="SM00823">
    <property type="entry name" value="PKS_PP"/>
    <property type="match status" value="1"/>
</dbReference>
<evidence type="ECO:0000313" key="6">
    <source>
        <dbReference type="EMBL" id="MEU1952187.1"/>
    </source>
</evidence>
<evidence type="ECO:0000256" key="1">
    <source>
        <dbReference type="ARBA" id="ARBA00001957"/>
    </source>
</evidence>
<dbReference type="Pfam" id="PF00501">
    <property type="entry name" value="AMP-binding"/>
    <property type="match status" value="1"/>
</dbReference>
<dbReference type="Pfam" id="PF00668">
    <property type="entry name" value="Condensation"/>
    <property type="match status" value="2"/>
</dbReference>
<dbReference type="InterPro" id="IPR023213">
    <property type="entry name" value="CAT-like_dom_sf"/>
</dbReference>
<dbReference type="Gene3D" id="3.30.559.30">
    <property type="entry name" value="Nonribosomal peptide synthetase, condensation domain"/>
    <property type="match status" value="2"/>
</dbReference>
<dbReference type="NCBIfam" id="TIGR01733">
    <property type="entry name" value="AA-adenyl-dom"/>
    <property type="match status" value="1"/>
</dbReference>
<dbReference type="InterPro" id="IPR010071">
    <property type="entry name" value="AA_adenyl_dom"/>
</dbReference>